<keyword evidence="5" id="KW-1185">Reference proteome</keyword>
<dbReference type="InterPro" id="IPR042185">
    <property type="entry name" value="Serpin_sf_2"/>
</dbReference>
<dbReference type="Gene3D" id="3.30.497.10">
    <property type="entry name" value="Antithrombin, subunit I, domain 2"/>
    <property type="match status" value="1"/>
</dbReference>
<evidence type="ECO:0000256" key="1">
    <source>
        <dbReference type="ARBA" id="ARBA00009500"/>
    </source>
</evidence>
<comment type="caution">
    <text evidence="4">The sequence shown here is derived from an EMBL/GenBank/DDBJ whole genome shotgun (WGS) entry which is preliminary data.</text>
</comment>
<dbReference type="InterPro" id="IPR036186">
    <property type="entry name" value="Serpin_sf"/>
</dbReference>
<dbReference type="Pfam" id="PF00079">
    <property type="entry name" value="Serpin"/>
    <property type="match status" value="1"/>
</dbReference>
<reference evidence="4 5" key="1">
    <citation type="journal article" date="2018" name="Sci. Data">
        <title>The draft genome sequence of cork oak.</title>
        <authorList>
            <person name="Ramos A.M."/>
            <person name="Usie A."/>
            <person name="Barbosa P."/>
            <person name="Barros P.M."/>
            <person name="Capote T."/>
            <person name="Chaves I."/>
            <person name="Simoes F."/>
            <person name="Abreu I."/>
            <person name="Carrasquinho I."/>
            <person name="Faro C."/>
            <person name="Guimaraes J.B."/>
            <person name="Mendonca D."/>
            <person name="Nobrega F."/>
            <person name="Rodrigues L."/>
            <person name="Saibo N.J.M."/>
            <person name="Varela M.C."/>
            <person name="Egas C."/>
            <person name="Matos J."/>
            <person name="Miguel C.M."/>
            <person name="Oliveira M.M."/>
            <person name="Ricardo C.P."/>
            <person name="Goncalves S."/>
        </authorList>
    </citation>
    <scope>NUCLEOTIDE SEQUENCE [LARGE SCALE GENOMIC DNA]</scope>
    <source>
        <strain evidence="5">cv. HL8</strain>
    </source>
</reference>
<dbReference type="GO" id="GO:0004867">
    <property type="term" value="F:serine-type endopeptidase inhibitor activity"/>
    <property type="evidence" value="ECO:0007669"/>
    <property type="project" value="InterPro"/>
</dbReference>
<organism evidence="4 5">
    <name type="scientific">Quercus suber</name>
    <name type="common">Cork oak</name>
    <dbReference type="NCBI Taxonomy" id="58331"/>
    <lineage>
        <taxon>Eukaryota</taxon>
        <taxon>Viridiplantae</taxon>
        <taxon>Streptophyta</taxon>
        <taxon>Embryophyta</taxon>
        <taxon>Tracheophyta</taxon>
        <taxon>Spermatophyta</taxon>
        <taxon>Magnoliopsida</taxon>
        <taxon>eudicotyledons</taxon>
        <taxon>Gunneridae</taxon>
        <taxon>Pentapetalae</taxon>
        <taxon>rosids</taxon>
        <taxon>fabids</taxon>
        <taxon>Fagales</taxon>
        <taxon>Fagaceae</taxon>
        <taxon>Quercus</taxon>
    </lineage>
</organism>
<evidence type="ECO:0000256" key="2">
    <source>
        <dbReference type="RuleBase" id="RU000411"/>
    </source>
</evidence>
<accession>A0AAW0LXN0</accession>
<evidence type="ECO:0000313" key="4">
    <source>
        <dbReference type="EMBL" id="KAK7855554.1"/>
    </source>
</evidence>
<dbReference type="InterPro" id="IPR023796">
    <property type="entry name" value="Serpin_dom"/>
</dbReference>
<dbReference type="PANTHER" id="PTHR11461:SF315">
    <property type="entry name" value="SERPIN-Z3-LIKE"/>
    <property type="match status" value="1"/>
</dbReference>
<dbReference type="Gene3D" id="2.30.39.10">
    <property type="entry name" value="Alpha-1-antitrypsin, domain 1"/>
    <property type="match status" value="1"/>
</dbReference>
<proteinExistence type="inferred from homology"/>
<dbReference type="PANTHER" id="PTHR11461">
    <property type="entry name" value="SERINE PROTEASE INHIBITOR, SERPIN"/>
    <property type="match status" value="1"/>
</dbReference>
<protein>
    <submittedName>
        <fullName evidence="4">Serpin-zx</fullName>
    </submittedName>
</protein>
<dbReference type="GO" id="GO:0005615">
    <property type="term" value="C:extracellular space"/>
    <property type="evidence" value="ECO:0007669"/>
    <property type="project" value="InterPro"/>
</dbReference>
<evidence type="ECO:0000313" key="5">
    <source>
        <dbReference type="Proteomes" id="UP000237347"/>
    </source>
</evidence>
<gene>
    <name evidence="4" type="ORF">CFP56_027394</name>
</gene>
<dbReference type="SUPFAM" id="SSF56574">
    <property type="entry name" value="Serpins"/>
    <property type="match status" value="1"/>
</dbReference>
<dbReference type="InterPro" id="IPR042178">
    <property type="entry name" value="Serpin_sf_1"/>
</dbReference>
<dbReference type="AlphaFoldDB" id="A0AAW0LXN0"/>
<feature type="domain" description="Serpin" evidence="3">
    <location>
        <begin position="2"/>
        <end position="254"/>
    </location>
</feature>
<name>A0AAW0LXN0_QUESU</name>
<dbReference type="SMART" id="SM00093">
    <property type="entry name" value="SERPIN"/>
    <property type="match status" value="1"/>
</dbReference>
<comment type="similarity">
    <text evidence="1 2">Belongs to the serpin family.</text>
</comment>
<evidence type="ECO:0000259" key="3">
    <source>
        <dbReference type="SMART" id="SM00093"/>
    </source>
</evidence>
<dbReference type="EMBL" id="PKMF04000044">
    <property type="protein sequence ID" value="KAK7855554.1"/>
    <property type="molecule type" value="Genomic_DNA"/>
</dbReference>
<sequence>MDIVSSKDTWETGDPLLTFVNGCWIDQRFSLKPSFTKILQNIYKVEPKALDFENNKNLDDQTALILANALYFKEIWEDPFVVEMTKDDKFYLLNGEEVEVPFMYRGPGTHLYGSFDGFKVLKLPYKNKQDQRQFSIYFYLPDERDGLKNLLQQLNPNSEFLKHQLMLKKERIRNIRIPKFKFPYDFDVSKVIESLGMTQPSIVLHSPDGNEVVVLGPATAIEHKAYTEMGTEAAAVTSNCLAGCAQFQKTTAALDIQG</sequence>
<dbReference type="InterPro" id="IPR000215">
    <property type="entry name" value="Serpin_fam"/>
</dbReference>
<dbReference type="Proteomes" id="UP000237347">
    <property type="component" value="Unassembled WGS sequence"/>
</dbReference>